<evidence type="ECO:0000256" key="12">
    <source>
        <dbReference type="ARBA" id="ARBA00037847"/>
    </source>
</evidence>
<feature type="coiled-coil region" evidence="15">
    <location>
        <begin position="45"/>
        <end position="156"/>
    </location>
</feature>
<evidence type="ECO:0000256" key="4">
    <source>
        <dbReference type="ARBA" id="ARBA00022547"/>
    </source>
</evidence>
<dbReference type="PANTHER" id="PTHR33445">
    <property type="entry name" value="ATP SYNTHASE SUBUNIT B', CHLOROPLASTIC"/>
    <property type="match status" value="1"/>
</dbReference>
<keyword evidence="17" id="KW-1185">Reference proteome</keyword>
<comment type="subunit">
    <text evidence="13">F-type ATPases have 2 components, F(1) - the catalytic core - and F(0) - the membrane proton channel. F(1) has five subunits: alpha(3), beta(3), gamma(1), delta(1), epsilon(1). F(0) has three main subunits: a(1), b(2) and c(10-14). The alpha and beta chains form an alternating ring which encloses part of the gamma chain. F(1) is attached to F(0) by a central stalk formed by the gamma and epsilon chains, while a peripheral stalk is formed by the delta and b chains.</text>
</comment>
<evidence type="ECO:0000256" key="10">
    <source>
        <dbReference type="ARBA" id="ARBA00023310"/>
    </source>
</evidence>
<accession>A0ABS2QAY5</accession>
<evidence type="ECO:0000256" key="11">
    <source>
        <dbReference type="ARBA" id="ARBA00025198"/>
    </source>
</evidence>
<dbReference type="HAMAP" id="MF_01398">
    <property type="entry name" value="ATP_synth_b_bprime"/>
    <property type="match status" value="1"/>
</dbReference>
<dbReference type="EMBL" id="JAFBEV010000029">
    <property type="protein sequence ID" value="MBM7658969.1"/>
    <property type="molecule type" value="Genomic_DNA"/>
</dbReference>
<protein>
    <recommendedName>
        <fullName evidence="13">ATP synthase subunit b</fullName>
    </recommendedName>
    <alternativeName>
        <fullName evidence="13">ATP synthase F(0) sector subunit b</fullName>
    </alternativeName>
    <alternativeName>
        <fullName evidence="13">ATPase subunit I</fullName>
    </alternativeName>
    <alternativeName>
        <fullName evidence="13">F-type ATPase subunit b</fullName>
        <shortName evidence="13">F-ATPase subunit b</shortName>
    </alternativeName>
</protein>
<comment type="caution">
    <text evidence="16">The sequence shown here is derived from an EMBL/GenBank/DDBJ whole genome shotgun (WGS) entry which is preliminary data.</text>
</comment>
<evidence type="ECO:0000256" key="14">
    <source>
        <dbReference type="RuleBase" id="RU003848"/>
    </source>
</evidence>
<reference evidence="16 17" key="1">
    <citation type="submission" date="2021-01" db="EMBL/GenBank/DDBJ databases">
        <title>Genomic Encyclopedia of Type Strains, Phase IV (KMG-IV): sequencing the most valuable type-strain genomes for metagenomic binning, comparative biology and taxonomic classification.</title>
        <authorList>
            <person name="Goeker M."/>
        </authorList>
    </citation>
    <scope>NUCLEOTIDE SEQUENCE [LARGE SCALE GENOMIC DNA]</scope>
    <source>
        <strain evidence="16 17">DSM 100968</strain>
    </source>
</reference>
<dbReference type="CDD" id="cd06503">
    <property type="entry name" value="ATP-synt_Fo_b"/>
    <property type="match status" value="1"/>
</dbReference>
<comment type="function">
    <text evidence="13">Component of the F(0) channel, it forms part of the peripheral stalk, linking F(1) to F(0).</text>
</comment>
<keyword evidence="10 13" id="KW-0066">ATP synthesis</keyword>
<evidence type="ECO:0000256" key="15">
    <source>
        <dbReference type="SAM" id="Coils"/>
    </source>
</evidence>
<keyword evidence="6 13" id="KW-0375">Hydrogen ion transport</keyword>
<comment type="function">
    <text evidence="11 13">F(1)F(0) ATP synthase produces ATP from ADP in the presence of a proton or sodium gradient. F-type ATPases consist of two structural domains, F(1) containing the extramembraneous catalytic core and F(0) containing the membrane proton channel, linked together by a central stalk and a peripheral stalk. During catalysis, ATP synthesis in the catalytic domain of F(1) is coupled via a rotary mechanism of the central stalk subunits to proton translocation.</text>
</comment>
<dbReference type="PANTHER" id="PTHR33445:SF1">
    <property type="entry name" value="ATP SYNTHASE SUBUNIT B"/>
    <property type="match status" value="1"/>
</dbReference>
<evidence type="ECO:0000313" key="17">
    <source>
        <dbReference type="Proteomes" id="UP000823201"/>
    </source>
</evidence>
<dbReference type="InterPro" id="IPR005864">
    <property type="entry name" value="ATP_synth_F0_bsu_bac"/>
</dbReference>
<evidence type="ECO:0000256" key="9">
    <source>
        <dbReference type="ARBA" id="ARBA00023136"/>
    </source>
</evidence>
<feature type="transmembrane region" description="Helical" evidence="13">
    <location>
        <begin position="6"/>
        <end position="27"/>
    </location>
</feature>
<evidence type="ECO:0000256" key="8">
    <source>
        <dbReference type="ARBA" id="ARBA00023065"/>
    </source>
</evidence>
<dbReference type="InterPro" id="IPR002146">
    <property type="entry name" value="ATP_synth_b/b'su_bac/chlpt"/>
</dbReference>
<keyword evidence="8 13" id="KW-0406">Ion transport</keyword>
<keyword evidence="3 13" id="KW-1003">Cell membrane</keyword>
<proteinExistence type="inferred from homology"/>
<evidence type="ECO:0000256" key="6">
    <source>
        <dbReference type="ARBA" id="ARBA00022781"/>
    </source>
</evidence>
<organism evidence="16 17">
    <name type="scientific">Sporolactobacillus spathodeae</name>
    <dbReference type="NCBI Taxonomy" id="1465502"/>
    <lineage>
        <taxon>Bacteria</taxon>
        <taxon>Bacillati</taxon>
        <taxon>Bacillota</taxon>
        <taxon>Bacilli</taxon>
        <taxon>Bacillales</taxon>
        <taxon>Sporolactobacillaceae</taxon>
        <taxon>Sporolactobacillus</taxon>
    </lineage>
</organism>
<evidence type="ECO:0000313" key="16">
    <source>
        <dbReference type="EMBL" id="MBM7658969.1"/>
    </source>
</evidence>
<dbReference type="InterPro" id="IPR050059">
    <property type="entry name" value="ATP_synthase_B_chain"/>
</dbReference>
<keyword evidence="2 13" id="KW-0813">Transport</keyword>
<keyword evidence="7 13" id="KW-1133">Transmembrane helix</keyword>
<dbReference type="Pfam" id="PF00430">
    <property type="entry name" value="ATP-synt_B"/>
    <property type="match status" value="1"/>
</dbReference>
<evidence type="ECO:0000256" key="3">
    <source>
        <dbReference type="ARBA" id="ARBA00022475"/>
    </source>
</evidence>
<keyword evidence="4 13" id="KW-0138">CF(0)</keyword>
<dbReference type="Proteomes" id="UP000823201">
    <property type="component" value="Unassembled WGS sequence"/>
</dbReference>
<name>A0ABS2QAY5_9BACL</name>
<gene>
    <name evidence="13" type="primary">atpF</name>
    <name evidence="16" type="ORF">JOC27_002445</name>
</gene>
<keyword evidence="5 13" id="KW-0812">Transmembrane</keyword>
<evidence type="ECO:0000256" key="1">
    <source>
        <dbReference type="ARBA" id="ARBA00005513"/>
    </source>
</evidence>
<keyword evidence="9 13" id="KW-0472">Membrane</keyword>
<dbReference type="NCBIfam" id="TIGR01144">
    <property type="entry name" value="ATP_synt_b"/>
    <property type="match status" value="1"/>
</dbReference>
<keyword evidence="15" id="KW-0175">Coiled coil</keyword>
<evidence type="ECO:0000256" key="2">
    <source>
        <dbReference type="ARBA" id="ARBA00022448"/>
    </source>
</evidence>
<evidence type="ECO:0000256" key="5">
    <source>
        <dbReference type="ARBA" id="ARBA00022692"/>
    </source>
</evidence>
<evidence type="ECO:0000256" key="13">
    <source>
        <dbReference type="HAMAP-Rule" id="MF_01398"/>
    </source>
</evidence>
<sequence>MSFSIGNILFQLVIMLLLMIFVTKIATKPVVSIMDKRNKYINSQIDGAERSRQEAETYLKEQKEELEKVRAQSLEVLDQAKNQAQSEAKSVLDAAKERSELMVKEAQEEINREKEQAIASIRDEVADLSVMLASKILEKEINAKDYTKEIDQLMKQVAIQR</sequence>
<comment type="similarity">
    <text evidence="1 13 14">Belongs to the ATPase B chain family.</text>
</comment>
<comment type="subcellular location">
    <subcellularLocation>
        <location evidence="13">Cell membrane</location>
        <topology evidence="13">Single-pass membrane protein</topology>
    </subcellularLocation>
    <subcellularLocation>
        <location evidence="12">Endomembrane system</location>
        <topology evidence="12">Single-pass membrane protein</topology>
    </subcellularLocation>
</comment>
<evidence type="ECO:0000256" key="7">
    <source>
        <dbReference type="ARBA" id="ARBA00022989"/>
    </source>
</evidence>